<feature type="non-terminal residue" evidence="2">
    <location>
        <position position="1"/>
    </location>
</feature>
<dbReference type="AlphaFoldDB" id="A0AA38GVL1"/>
<reference evidence="2 3" key="1">
    <citation type="journal article" date="2021" name="Nat. Plants">
        <title>The Taxus genome provides insights into paclitaxel biosynthesis.</title>
        <authorList>
            <person name="Xiong X."/>
            <person name="Gou J."/>
            <person name="Liao Q."/>
            <person name="Li Y."/>
            <person name="Zhou Q."/>
            <person name="Bi G."/>
            <person name="Li C."/>
            <person name="Du R."/>
            <person name="Wang X."/>
            <person name="Sun T."/>
            <person name="Guo L."/>
            <person name="Liang H."/>
            <person name="Lu P."/>
            <person name="Wu Y."/>
            <person name="Zhang Z."/>
            <person name="Ro D.K."/>
            <person name="Shang Y."/>
            <person name="Huang S."/>
            <person name="Yan J."/>
        </authorList>
    </citation>
    <scope>NUCLEOTIDE SEQUENCE [LARGE SCALE GENOMIC DNA]</scope>
    <source>
        <strain evidence="2">Ta-2019</strain>
    </source>
</reference>
<protein>
    <submittedName>
        <fullName evidence="2">Uncharacterized protein</fullName>
    </submittedName>
</protein>
<evidence type="ECO:0000313" key="2">
    <source>
        <dbReference type="EMBL" id="KAH9329186.1"/>
    </source>
</evidence>
<feature type="compositionally biased region" description="Basic and acidic residues" evidence="1">
    <location>
        <begin position="9"/>
        <end position="19"/>
    </location>
</feature>
<dbReference type="Proteomes" id="UP000824469">
    <property type="component" value="Unassembled WGS sequence"/>
</dbReference>
<feature type="region of interest" description="Disordered" evidence="1">
    <location>
        <begin position="46"/>
        <end position="72"/>
    </location>
</feature>
<comment type="caution">
    <text evidence="2">The sequence shown here is derived from an EMBL/GenBank/DDBJ whole genome shotgun (WGS) entry which is preliminary data.</text>
</comment>
<dbReference type="EMBL" id="JAHRHJ020000001">
    <property type="protein sequence ID" value="KAH9329186.1"/>
    <property type="molecule type" value="Genomic_DNA"/>
</dbReference>
<accession>A0AA38GVL1</accession>
<name>A0AA38GVL1_TAXCH</name>
<gene>
    <name evidence="2" type="ORF">KI387_001294</name>
</gene>
<keyword evidence="3" id="KW-1185">Reference proteome</keyword>
<evidence type="ECO:0000313" key="3">
    <source>
        <dbReference type="Proteomes" id="UP000824469"/>
    </source>
</evidence>
<evidence type="ECO:0000256" key="1">
    <source>
        <dbReference type="SAM" id="MobiDB-lite"/>
    </source>
</evidence>
<feature type="region of interest" description="Disordered" evidence="1">
    <location>
        <begin position="1"/>
        <end position="20"/>
    </location>
</feature>
<organism evidence="2 3">
    <name type="scientific">Taxus chinensis</name>
    <name type="common">Chinese yew</name>
    <name type="synonym">Taxus wallichiana var. chinensis</name>
    <dbReference type="NCBI Taxonomy" id="29808"/>
    <lineage>
        <taxon>Eukaryota</taxon>
        <taxon>Viridiplantae</taxon>
        <taxon>Streptophyta</taxon>
        <taxon>Embryophyta</taxon>
        <taxon>Tracheophyta</taxon>
        <taxon>Spermatophyta</taxon>
        <taxon>Pinopsida</taxon>
        <taxon>Pinidae</taxon>
        <taxon>Conifers II</taxon>
        <taxon>Cupressales</taxon>
        <taxon>Taxaceae</taxon>
        <taxon>Taxus</taxon>
    </lineage>
</organism>
<sequence>ENMMSLSRSDLEVPSNEKENIDDEIVFNTQPNQELDYQHIQINPSASVHQQSTIEIGGSQSDESLTLPTQDSPPNWMKEVALNLGVNINCSDEDVSLFMPSKPALLNEFELVHYYVNTQDDKENDATLETDEVEVTGEIHDEPFERNKDQRTLSKFLKLSMERVKQSSRSISDVVVRLSRESQLITTDQYMELLMEKEKRKKEIA</sequence>
<proteinExistence type="predicted"/>